<feature type="compositionally biased region" description="Acidic residues" evidence="1">
    <location>
        <begin position="23"/>
        <end position="39"/>
    </location>
</feature>
<sequence>MKPNVVFETPEAQKPTHDKGEQFDEMNEGETSFESESNEDNLPIAKRRLFESVLKGKGKASETKNFQCKVIFPEDYFVERSTFHERKKLIMTNNQALNVKLDKLLLEIEGPKNLLKEKESATVEPNENMQRDENDENDRGQGVRNNGEESGMGDKGHQLVAEPTVTLSSSRESQIGSRPHHSQSDPPSFAPPSRQTRAVSRPTSPADPFRRPSRTAEPRHHSSVVSLRLRPGTQPAQPLRVARTRKLRLPSAASRAARTQHLPPKSSRSLLFQPPSRADPCSSSRQAEPIPAFPATQVELIPAFPAEPPSFLEPPSFWSFLACPCPGVLGIPLGIIKDQLVPAGVRVARVRGRASYGVETEVGARASWRATRSDRGEP</sequence>
<feature type="compositionally biased region" description="Polar residues" evidence="1">
    <location>
        <begin position="193"/>
        <end position="203"/>
    </location>
</feature>
<feature type="region of interest" description="Disordered" evidence="1">
    <location>
        <begin position="1"/>
        <end position="40"/>
    </location>
</feature>
<dbReference type="EMBL" id="SSTE01016683">
    <property type="protein sequence ID" value="KAA0041214.1"/>
    <property type="molecule type" value="Genomic_DNA"/>
</dbReference>
<feature type="compositionally biased region" description="Polar residues" evidence="1">
    <location>
        <begin position="165"/>
        <end position="176"/>
    </location>
</feature>
<comment type="caution">
    <text evidence="2">The sequence shown here is derived from an EMBL/GenBank/DDBJ whole genome shotgun (WGS) entry which is preliminary data.</text>
</comment>
<organism evidence="2 3">
    <name type="scientific">Cucumis melo var. makuwa</name>
    <name type="common">Oriental melon</name>
    <dbReference type="NCBI Taxonomy" id="1194695"/>
    <lineage>
        <taxon>Eukaryota</taxon>
        <taxon>Viridiplantae</taxon>
        <taxon>Streptophyta</taxon>
        <taxon>Embryophyta</taxon>
        <taxon>Tracheophyta</taxon>
        <taxon>Spermatophyta</taxon>
        <taxon>Magnoliopsida</taxon>
        <taxon>eudicotyledons</taxon>
        <taxon>Gunneridae</taxon>
        <taxon>Pentapetalae</taxon>
        <taxon>rosids</taxon>
        <taxon>fabids</taxon>
        <taxon>Cucurbitales</taxon>
        <taxon>Cucurbitaceae</taxon>
        <taxon>Benincaseae</taxon>
        <taxon>Cucumis</taxon>
    </lineage>
</organism>
<evidence type="ECO:0000256" key="1">
    <source>
        <dbReference type="SAM" id="MobiDB-lite"/>
    </source>
</evidence>
<protein>
    <submittedName>
        <fullName evidence="2">Uncharacterized protein</fullName>
    </submittedName>
</protein>
<gene>
    <name evidence="2" type="ORF">E6C27_scaffold128G001720</name>
</gene>
<dbReference type="AlphaFoldDB" id="A0A5A7TCN2"/>
<proteinExistence type="predicted"/>
<feature type="compositionally biased region" description="Basic and acidic residues" evidence="1">
    <location>
        <begin position="208"/>
        <end position="220"/>
    </location>
</feature>
<dbReference type="Proteomes" id="UP000321393">
    <property type="component" value="Unassembled WGS sequence"/>
</dbReference>
<name>A0A5A7TCN2_CUCMM</name>
<evidence type="ECO:0000313" key="3">
    <source>
        <dbReference type="Proteomes" id="UP000321393"/>
    </source>
</evidence>
<evidence type="ECO:0000313" key="2">
    <source>
        <dbReference type="EMBL" id="KAA0041214.1"/>
    </source>
</evidence>
<accession>A0A5A7TCN2</accession>
<reference evidence="2 3" key="1">
    <citation type="submission" date="2019-08" db="EMBL/GenBank/DDBJ databases">
        <title>Draft genome sequences of two oriental melons (Cucumis melo L. var makuwa).</title>
        <authorList>
            <person name="Kwon S.-Y."/>
        </authorList>
    </citation>
    <scope>NUCLEOTIDE SEQUENCE [LARGE SCALE GENOMIC DNA]</scope>
    <source>
        <strain evidence="3">cv. SW 3</strain>
        <tissue evidence="2">Leaf</tissue>
    </source>
</reference>
<feature type="compositionally biased region" description="Basic and acidic residues" evidence="1">
    <location>
        <begin position="129"/>
        <end position="141"/>
    </location>
</feature>
<feature type="region of interest" description="Disordered" evidence="1">
    <location>
        <begin position="116"/>
        <end position="287"/>
    </location>
</feature>